<dbReference type="InterPro" id="IPR050425">
    <property type="entry name" value="NAD(P)_dehydrat-like"/>
</dbReference>
<gene>
    <name evidence="4" type="ORF">FA15DRAFT_666907</name>
</gene>
<evidence type="ECO:0000259" key="3">
    <source>
        <dbReference type="Pfam" id="PF01370"/>
    </source>
</evidence>
<organism evidence="4 5">
    <name type="scientific">Coprinopsis marcescibilis</name>
    <name type="common">Agaric fungus</name>
    <name type="synonym">Psathyrella marcescibilis</name>
    <dbReference type="NCBI Taxonomy" id="230819"/>
    <lineage>
        <taxon>Eukaryota</taxon>
        <taxon>Fungi</taxon>
        <taxon>Dikarya</taxon>
        <taxon>Basidiomycota</taxon>
        <taxon>Agaricomycotina</taxon>
        <taxon>Agaricomycetes</taxon>
        <taxon>Agaricomycetidae</taxon>
        <taxon>Agaricales</taxon>
        <taxon>Agaricineae</taxon>
        <taxon>Psathyrellaceae</taxon>
        <taxon>Coprinopsis</taxon>
    </lineage>
</organism>
<dbReference type="STRING" id="230819.A0A5C3L2A7"/>
<protein>
    <submittedName>
        <fullName evidence="4">NAD(P)-binding protein</fullName>
    </submittedName>
</protein>
<keyword evidence="1" id="KW-0560">Oxidoreductase</keyword>
<dbReference type="PANTHER" id="PTHR10366:SF564">
    <property type="entry name" value="STEROL-4-ALPHA-CARBOXYLATE 3-DEHYDROGENASE, DECARBOXYLATING"/>
    <property type="match status" value="1"/>
</dbReference>
<dbReference type="Gene3D" id="3.40.50.720">
    <property type="entry name" value="NAD(P)-binding Rossmann-like Domain"/>
    <property type="match status" value="1"/>
</dbReference>
<proteinExistence type="inferred from homology"/>
<keyword evidence="5" id="KW-1185">Reference proteome</keyword>
<dbReference type="Proteomes" id="UP000307440">
    <property type="component" value="Unassembled WGS sequence"/>
</dbReference>
<accession>A0A5C3L2A7</accession>
<dbReference type="EMBL" id="ML210169">
    <property type="protein sequence ID" value="TFK26957.1"/>
    <property type="molecule type" value="Genomic_DNA"/>
</dbReference>
<sequence>MSKQLVLVTGVTGFIAGQVAQSFVDAGYRVRGTVRSGKRDQVTPTEDIEFVQIDDISTADFTEALKGVYAVIHVASPLAGRASAEETLNAAVDGTLNVLTQAEKLGITKFVVTASSADCIDYTKSATPGFANLNFTEKDWGVTSREVAIANAANAFFVYSASKTLAEKAVWEFAKHHPHVDVATVLPGFVFGPYAKGYPYPSDPKVLGTMAWPFALINGGTLPVVPPWITDVRDVAKAHVLALSLPPVAPGTNLEDKRFLINGGNYTWKEAAIHLKKVLSVELAERLTDPASIADLPGIPSTLDTTRAKAVLGLEFISPEKTLEDAVVAVAQVQKTWAQVA</sequence>
<name>A0A5C3L2A7_COPMA</name>
<evidence type="ECO:0000256" key="1">
    <source>
        <dbReference type="ARBA" id="ARBA00023002"/>
    </source>
</evidence>
<evidence type="ECO:0000256" key="2">
    <source>
        <dbReference type="ARBA" id="ARBA00023445"/>
    </source>
</evidence>
<feature type="domain" description="NAD-dependent epimerase/dehydratase" evidence="3">
    <location>
        <begin position="6"/>
        <end position="244"/>
    </location>
</feature>
<dbReference type="GO" id="GO:0016616">
    <property type="term" value="F:oxidoreductase activity, acting on the CH-OH group of donors, NAD or NADP as acceptor"/>
    <property type="evidence" value="ECO:0007669"/>
    <property type="project" value="TreeGrafter"/>
</dbReference>
<evidence type="ECO:0000313" key="4">
    <source>
        <dbReference type="EMBL" id="TFK26957.1"/>
    </source>
</evidence>
<dbReference type="OrthoDB" id="2735536at2759"/>
<dbReference type="AlphaFoldDB" id="A0A5C3L2A7"/>
<dbReference type="SUPFAM" id="SSF51735">
    <property type="entry name" value="NAD(P)-binding Rossmann-fold domains"/>
    <property type="match status" value="1"/>
</dbReference>
<dbReference type="Pfam" id="PF01370">
    <property type="entry name" value="Epimerase"/>
    <property type="match status" value="1"/>
</dbReference>
<dbReference type="InterPro" id="IPR036291">
    <property type="entry name" value="NAD(P)-bd_dom_sf"/>
</dbReference>
<comment type="similarity">
    <text evidence="2">Belongs to the NAD(P)-dependent epimerase/dehydratase family. Dihydroflavonol-4-reductase subfamily.</text>
</comment>
<evidence type="ECO:0000313" key="5">
    <source>
        <dbReference type="Proteomes" id="UP000307440"/>
    </source>
</evidence>
<reference evidence="4 5" key="1">
    <citation type="journal article" date="2019" name="Nat. Ecol. Evol.">
        <title>Megaphylogeny resolves global patterns of mushroom evolution.</title>
        <authorList>
            <person name="Varga T."/>
            <person name="Krizsan K."/>
            <person name="Foldi C."/>
            <person name="Dima B."/>
            <person name="Sanchez-Garcia M."/>
            <person name="Sanchez-Ramirez S."/>
            <person name="Szollosi G.J."/>
            <person name="Szarkandi J.G."/>
            <person name="Papp V."/>
            <person name="Albert L."/>
            <person name="Andreopoulos W."/>
            <person name="Angelini C."/>
            <person name="Antonin V."/>
            <person name="Barry K.W."/>
            <person name="Bougher N.L."/>
            <person name="Buchanan P."/>
            <person name="Buyck B."/>
            <person name="Bense V."/>
            <person name="Catcheside P."/>
            <person name="Chovatia M."/>
            <person name="Cooper J."/>
            <person name="Damon W."/>
            <person name="Desjardin D."/>
            <person name="Finy P."/>
            <person name="Geml J."/>
            <person name="Haridas S."/>
            <person name="Hughes K."/>
            <person name="Justo A."/>
            <person name="Karasinski D."/>
            <person name="Kautmanova I."/>
            <person name="Kiss B."/>
            <person name="Kocsube S."/>
            <person name="Kotiranta H."/>
            <person name="LaButti K.M."/>
            <person name="Lechner B.E."/>
            <person name="Liimatainen K."/>
            <person name="Lipzen A."/>
            <person name="Lukacs Z."/>
            <person name="Mihaltcheva S."/>
            <person name="Morgado L.N."/>
            <person name="Niskanen T."/>
            <person name="Noordeloos M.E."/>
            <person name="Ohm R.A."/>
            <person name="Ortiz-Santana B."/>
            <person name="Ovrebo C."/>
            <person name="Racz N."/>
            <person name="Riley R."/>
            <person name="Savchenko A."/>
            <person name="Shiryaev A."/>
            <person name="Soop K."/>
            <person name="Spirin V."/>
            <person name="Szebenyi C."/>
            <person name="Tomsovsky M."/>
            <person name="Tulloss R.E."/>
            <person name="Uehling J."/>
            <person name="Grigoriev I.V."/>
            <person name="Vagvolgyi C."/>
            <person name="Papp T."/>
            <person name="Martin F.M."/>
            <person name="Miettinen O."/>
            <person name="Hibbett D.S."/>
            <person name="Nagy L.G."/>
        </authorList>
    </citation>
    <scope>NUCLEOTIDE SEQUENCE [LARGE SCALE GENOMIC DNA]</scope>
    <source>
        <strain evidence="4 5">CBS 121175</strain>
    </source>
</reference>
<dbReference type="PANTHER" id="PTHR10366">
    <property type="entry name" value="NAD DEPENDENT EPIMERASE/DEHYDRATASE"/>
    <property type="match status" value="1"/>
</dbReference>
<dbReference type="InterPro" id="IPR001509">
    <property type="entry name" value="Epimerase_deHydtase"/>
</dbReference>